<keyword evidence="3" id="KW-1185">Reference proteome</keyword>
<evidence type="ECO:0000313" key="3">
    <source>
        <dbReference type="Proteomes" id="UP001054945"/>
    </source>
</evidence>
<proteinExistence type="predicted"/>
<evidence type="ECO:0000313" key="2">
    <source>
        <dbReference type="EMBL" id="GIY06375.1"/>
    </source>
</evidence>
<feature type="region of interest" description="Disordered" evidence="1">
    <location>
        <begin position="56"/>
        <end position="130"/>
    </location>
</feature>
<organism evidence="2 3">
    <name type="scientific">Caerostris extrusa</name>
    <name type="common">Bark spider</name>
    <name type="synonym">Caerostris bankana</name>
    <dbReference type="NCBI Taxonomy" id="172846"/>
    <lineage>
        <taxon>Eukaryota</taxon>
        <taxon>Metazoa</taxon>
        <taxon>Ecdysozoa</taxon>
        <taxon>Arthropoda</taxon>
        <taxon>Chelicerata</taxon>
        <taxon>Arachnida</taxon>
        <taxon>Araneae</taxon>
        <taxon>Araneomorphae</taxon>
        <taxon>Entelegynae</taxon>
        <taxon>Araneoidea</taxon>
        <taxon>Araneidae</taxon>
        <taxon>Caerostris</taxon>
    </lineage>
</organism>
<evidence type="ECO:0000256" key="1">
    <source>
        <dbReference type="SAM" id="MobiDB-lite"/>
    </source>
</evidence>
<feature type="region of interest" description="Disordered" evidence="1">
    <location>
        <begin position="194"/>
        <end position="228"/>
    </location>
</feature>
<dbReference type="Proteomes" id="UP001054945">
    <property type="component" value="Unassembled WGS sequence"/>
</dbReference>
<feature type="compositionally biased region" description="Polar residues" evidence="1">
    <location>
        <begin position="94"/>
        <end position="106"/>
    </location>
</feature>
<reference evidence="2 3" key="1">
    <citation type="submission" date="2021-06" db="EMBL/GenBank/DDBJ databases">
        <title>Caerostris extrusa draft genome.</title>
        <authorList>
            <person name="Kono N."/>
            <person name="Arakawa K."/>
        </authorList>
    </citation>
    <scope>NUCLEOTIDE SEQUENCE [LARGE SCALE GENOMIC DNA]</scope>
</reference>
<protein>
    <submittedName>
        <fullName evidence="2">Uncharacterized protein</fullName>
    </submittedName>
</protein>
<dbReference type="EMBL" id="BPLR01005952">
    <property type="protein sequence ID" value="GIY06375.1"/>
    <property type="molecule type" value="Genomic_DNA"/>
</dbReference>
<name>A0AAV4QAA2_CAEEX</name>
<feature type="region of interest" description="Disordered" evidence="1">
    <location>
        <begin position="1"/>
        <end position="21"/>
    </location>
</feature>
<sequence>MVGTPVKMDSNAGTSRTRKRVRFKSVGIDNQQPDTPNLRYNLTPERSTKRLTRSLSNIPDYDRPCSTPHANERRYSNTGTSRTKNRVRFKSVGKDNQQPHTPNLPYNRTPKRKSSMERHTRSLSNIPDYDRAGSHLMQMRGFDTSQVLRGRKEIPYIKNRNDSDYRTGFLLLEQDQSLLVSILHAELTLVTTCGPNLDNHRNNQTKETAASSNQSESESLAPPSEKTLNFSLGSATTCTAGVDIETHEPKLIMVKYANNLKEKIAEISQKFKDDIRIKIAEKHLKIFPKNSDNLRAITKYLNECKL</sequence>
<dbReference type="AlphaFoldDB" id="A0AAV4QAA2"/>
<comment type="caution">
    <text evidence="2">The sequence shown here is derived from an EMBL/GenBank/DDBJ whole genome shotgun (WGS) entry which is preliminary data.</text>
</comment>
<feature type="compositionally biased region" description="Polar residues" evidence="1">
    <location>
        <begin position="205"/>
        <end position="218"/>
    </location>
</feature>
<accession>A0AAV4QAA2</accession>
<gene>
    <name evidence="2" type="ORF">CEXT_365221</name>
</gene>